<sequence length="91" mass="10279">MSAQVVSLARARVQRNCRMIQESNQRTLGHVRDLQKAQQSLASSLDTVRDGLVEFSDALDGSIQRLHDSGARQQRIMDRIERIQAASKAFR</sequence>
<name>K9HJ16_9PROT</name>
<proteinExistence type="predicted"/>
<comment type="caution">
    <text evidence="1">The sequence shown here is derived from an EMBL/GenBank/DDBJ whole genome shotgun (WGS) entry which is preliminary data.</text>
</comment>
<protein>
    <submittedName>
        <fullName evidence="1">Uncharacterized protein</fullName>
    </submittedName>
</protein>
<dbReference type="STRING" id="1238182.C882_4337"/>
<organism evidence="1 2">
    <name type="scientific">Caenispirillum salinarum AK4</name>
    <dbReference type="NCBI Taxonomy" id="1238182"/>
    <lineage>
        <taxon>Bacteria</taxon>
        <taxon>Pseudomonadati</taxon>
        <taxon>Pseudomonadota</taxon>
        <taxon>Alphaproteobacteria</taxon>
        <taxon>Rhodospirillales</taxon>
        <taxon>Novispirillaceae</taxon>
        <taxon>Caenispirillum</taxon>
    </lineage>
</organism>
<evidence type="ECO:0000313" key="1">
    <source>
        <dbReference type="EMBL" id="EKV30378.1"/>
    </source>
</evidence>
<dbReference type="AlphaFoldDB" id="K9HJ16"/>
<dbReference type="OrthoDB" id="9861202at2"/>
<accession>K9HJ16</accession>
<dbReference type="Proteomes" id="UP000009881">
    <property type="component" value="Unassembled WGS sequence"/>
</dbReference>
<keyword evidence="2" id="KW-1185">Reference proteome</keyword>
<reference evidence="1 2" key="1">
    <citation type="journal article" date="2013" name="Genome Announc.">
        <title>Draft Genome Sequence of an Alphaproteobacterium, Caenispirillum salinarum AK4(T), Isolated from a Solar Saltern.</title>
        <authorList>
            <person name="Khatri I."/>
            <person name="Singh A."/>
            <person name="Korpole S."/>
            <person name="Pinnaka A.K."/>
            <person name="Subramanian S."/>
        </authorList>
    </citation>
    <scope>NUCLEOTIDE SEQUENCE [LARGE SCALE GENOMIC DNA]</scope>
    <source>
        <strain evidence="1 2">AK4</strain>
    </source>
</reference>
<gene>
    <name evidence="1" type="ORF">C882_4337</name>
</gene>
<dbReference type="RefSeq" id="WP_009540445.1">
    <property type="nucleotide sequence ID" value="NZ_ANHY01000008.1"/>
</dbReference>
<dbReference type="EMBL" id="ANHY01000008">
    <property type="protein sequence ID" value="EKV30378.1"/>
    <property type="molecule type" value="Genomic_DNA"/>
</dbReference>
<evidence type="ECO:0000313" key="2">
    <source>
        <dbReference type="Proteomes" id="UP000009881"/>
    </source>
</evidence>